<dbReference type="InterPro" id="IPR023600">
    <property type="entry name" value="Folylpolyglutamate_synth_euk"/>
</dbReference>
<evidence type="ECO:0000256" key="2">
    <source>
        <dbReference type="ARBA" id="ARBA00004305"/>
    </source>
</evidence>
<dbReference type="GO" id="GO:0005829">
    <property type="term" value="C:cytosol"/>
    <property type="evidence" value="ECO:0007669"/>
    <property type="project" value="TreeGrafter"/>
</dbReference>
<evidence type="ECO:0000256" key="8">
    <source>
        <dbReference type="ARBA" id="ARBA00022598"/>
    </source>
</evidence>
<proteinExistence type="inferred from homology"/>
<feature type="binding site" evidence="19">
    <location>
        <position position="180"/>
    </location>
    <ligand>
        <name>Mg(2+)</name>
        <dbReference type="ChEBI" id="CHEBI:18420"/>
        <label>1</label>
    </ligand>
</feature>
<dbReference type="GO" id="GO:0005759">
    <property type="term" value="C:mitochondrial matrix"/>
    <property type="evidence" value="ECO:0007669"/>
    <property type="project" value="UniProtKB-SubCell"/>
</dbReference>
<evidence type="ECO:0000256" key="17">
    <source>
        <dbReference type="PIRNR" id="PIRNR038895"/>
    </source>
</evidence>
<evidence type="ECO:0000256" key="4">
    <source>
        <dbReference type="ARBA" id="ARBA00005150"/>
    </source>
</evidence>
<dbReference type="AlphaFoldDB" id="A0AA38HXM5"/>
<evidence type="ECO:0000256" key="16">
    <source>
        <dbReference type="ARBA" id="ARBA00047493"/>
    </source>
</evidence>
<dbReference type="PIRSF" id="PIRSF038895">
    <property type="entry name" value="FPGS"/>
    <property type="match status" value="1"/>
</dbReference>
<evidence type="ECO:0000256" key="5">
    <source>
        <dbReference type="ARBA" id="ARBA00008276"/>
    </source>
</evidence>
<keyword evidence="12 18" id="KW-0067">ATP-binding</keyword>
<dbReference type="GO" id="GO:0006730">
    <property type="term" value="P:one-carbon metabolic process"/>
    <property type="evidence" value="ECO:0007669"/>
    <property type="project" value="UniProtKB-KW"/>
</dbReference>
<dbReference type="Gene3D" id="3.90.190.20">
    <property type="entry name" value="Mur ligase, C-terminal domain"/>
    <property type="match status" value="1"/>
</dbReference>
<dbReference type="Proteomes" id="UP001168821">
    <property type="component" value="Unassembled WGS sequence"/>
</dbReference>
<dbReference type="GO" id="GO:0004326">
    <property type="term" value="F:tetrahydrofolylpolyglutamate synthase activity"/>
    <property type="evidence" value="ECO:0007669"/>
    <property type="project" value="UniProtKB-EC"/>
</dbReference>
<protein>
    <recommendedName>
        <fullName evidence="17">Folylpolyglutamate synthase</fullName>
        <ecNumber evidence="17">6.3.2.17</ecNumber>
    </recommendedName>
    <alternativeName>
        <fullName evidence="17">Folylpoly-gamma-glutamate synthetase</fullName>
    </alternativeName>
    <alternativeName>
        <fullName evidence="17">Tetrahydrofolylpolyglutamate synthase</fullName>
    </alternativeName>
</protein>
<keyword evidence="14" id="KW-0496">Mitochondrion</keyword>
<evidence type="ECO:0000256" key="6">
    <source>
        <dbReference type="ARBA" id="ARBA00022490"/>
    </source>
</evidence>
<dbReference type="SUPFAM" id="SSF53244">
    <property type="entry name" value="MurD-like peptide ligases, peptide-binding domain"/>
    <property type="match status" value="1"/>
</dbReference>
<comment type="similarity">
    <text evidence="5 17">Belongs to the folylpolyglutamate synthase family.</text>
</comment>
<evidence type="ECO:0000256" key="13">
    <source>
        <dbReference type="ARBA" id="ARBA00022842"/>
    </source>
</evidence>
<evidence type="ECO:0000256" key="19">
    <source>
        <dbReference type="PIRSR" id="PIRSR038895-2"/>
    </source>
</evidence>
<dbReference type="InterPro" id="IPR036615">
    <property type="entry name" value="Mur_ligase_C_dom_sf"/>
</dbReference>
<feature type="binding site" evidence="18">
    <location>
        <position position="323"/>
    </location>
    <ligand>
        <name>ATP</name>
        <dbReference type="ChEBI" id="CHEBI:30616"/>
    </ligand>
</feature>
<gene>
    <name evidence="20" type="ORF">Zmor_023358</name>
</gene>
<evidence type="ECO:0000256" key="15">
    <source>
        <dbReference type="ARBA" id="ARBA00023136"/>
    </source>
</evidence>
<comment type="catalytic activity">
    <reaction evidence="16 17">
        <text>(6S)-5,6,7,8-tetrahydrofolyl-(gamma-L-Glu)(n) + L-glutamate + ATP = (6S)-5,6,7,8-tetrahydrofolyl-(gamma-L-Glu)(n+1) + ADP + phosphate + H(+)</text>
        <dbReference type="Rhea" id="RHEA:10580"/>
        <dbReference type="Rhea" id="RHEA-COMP:14738"/>
        <dbReference type="Rhea" id="RHEA-COMP:14740"/>
        <dbReference type="ChEBI" id="CHEBI:15378"/>
        <dbReference type="ChEBI" id="CHEBI:29985"/>
        <dbReference type="ChEBI" id="CHEBI:30616"/>
        <dbReference type="ChEBI" id="CHEBI:43474"/>
        <dbReference type="ChEBI" id="CHEBI:141005"/>
        <dbReference type="ChEBI" id="CHEBI:456216"/>
        <dbReference type="EC" id="6.3.2.17"/>
    </reaction>
</comment>
<keyword evidence="13 19" id="KW-0460">Magnesium</keyword>
<name>A0AA38HXM5_9CUCU</name>
<dbReference type="GO" id="GO:0046872">
    <property type="term" value="F:metal ion binding"/>
    <property type="evidence" value="ECO:0007669"/>
    <property type="project" value="UniProtKB-KW"/>
</dbReference>
<sequence length="509" mass="57881">MRHRSFSSFPIKTMQHFTKSQDYEACIEALNSLQTNAQYIKAKTTTSGDDNHNGDQLFQVRKYLNRAGLSLDKLDELSVIHVAGTKGKGTTCAFSEKILREHGYRTGFFSSPHLIEVRERIRINGVPIGKADFVKYFWKIYSALDQQKSDNHDMPLYFRFLTIMAFFVFLEKKVDVAIIEVGIGGEFDCTNVLRKVPVIGITSLGIDHVKLLGPTIEKIAWNKGGIMKEGCRAFTVPQPETAMKTLKERSIEKKCQLEVIENSDIKFTPNTSSCPPHILNLNVSLAVALCRAWLAIKHNNNLTQSMSNEITERALHNCRWPGRFQVKHDRTISYYLDGAHTLESIIICASWFKDITKHSKRKKALMFNVTGDRNAEKLLKQLQSCEFDTILFVTNVATPIKALSNSGELVVLKHYRVTAGERVLSFSIPDNTYFKSIDELLQKCSFHKQLWLKIEGRKEAEICETFPTVEQGITFLSNREEYDLLVTGSVQLIGSLLSIIDPHLNDYSW</sequence>
<comment type="subcellular location">
    <subcellularLocation>
        <location evidence="3">Cytoplasm</location>
    </subcellularLocation>
    <subcellularLocation>
        <location evidence="1">Mitochondrion inner membrane</location>
    </subcellularLocation>
    <subcellularLocation>
        <location evidence="2">Mitochondrion matrix</location>
    </subcellularLocation>
</comment>
<dbReference type="NCBIfam" id="TIGR01499">
    <property type="entry name" value="folC"/>
    <property type="match status" value="1"/>
</dbReference>
<keyword evidence="11" id="KW-0999">Mitochondrion inner membrane</keyword>
<feature type="binding site" evidence="18">
    <location>
        <position position="337"/>
    </location>
    <ligand>
        <name>ATP</name>
        <dbReference type="ChEBI" id="CHEBI:30616"/>
    </ligand>
</feature>
<dbReference type="InterPro" id="IPR036565">
    <property type="entry name" value="Mur-like_cat_sf"/>
</dbReference>
<feature type="binding site" evidence="19">
    <location>
        <position position="208"/>
    </location>
    <ligand>
        <name>Mg(2+)</name>
        <dbReference type="ChEBI" id="CHEBI:18420"/>
        <label>1</label>
    </ligand>
</feature>
<dbReference type="EMBL" id="JALNTZ010000007">
    <property type="protein sequence ID" value="KAJ3645720.1"/>
    <property type="molecule type" value="Genomic_DNA"/>
</dbReference>
<comment type="cofactor">
    <cofactor evidence="17">
        <name>a monovalent cation</name>
        <dbReference type="ChEBI" id="CHEBI:60242"/>
    </cofactor>
    <text evidence="17">A monovalent cation.</text>
</comment>
<keyword evidence="7 17" id="KW-0554">One-carbon metabolism</keyword>
<dbReference type="PANTHER" id="PTHR11136">
    <property type="entry name" value="FOLYLPOLYGLUTAMATE SYNTHASE-RELATED"/>
    <property type="match status" value="1"/>
</dbReference>
<reference evidence="20" key="1">
    <citation type="journal article" date="2023" name="G3 (Bethesda)">
        <title>Whole genome assemblies of Zophobas morio and Tenebrio molitor.</title>
        <authorList>
            <person name="Kaur S."/>
            <person name="Stinson S.A."/>
            <person name="diCenzo G.C."/>
        </authorList>
    </citation>
    <scope>NUCLEOTIDE SEQUENCE</scope>
    <source>
        <strain evidence="20">QUZm001</strain>
    </source>
</reference>
<accession>A0AA38HXM5</accession>
<dbReference type="Gene3D" id="3.40.1190.10">
    <property type="entry name" value="Mur-like, catalytic domain"/>
    <property type="match status" value="1"/>
</dbReference>
<evidence type="ECO:0000256" key="18">
    <source>
        <dbReference type="PIRSR" id="PIRSR038895-1"/>
    </source>
</evidence>
<evidence type="ECO:0000256" key="1">
    <source>
        <dbReference type="ARBA" id="ARBA00004273"/>
    </source>
</evidence>
<dbReference type="PROSITE" id="PS01012">
    <property type="entry name" value="FOLYLPOLYGLU_SYNT_2"/>
    <property type="match status" value="1"/>
</dbReference>
<dbReference type="FunFam" id="3.40.1190.10:FF:000020">
    <property type="entry name" value="Folylpolyglutamate synthase"/>
    <property type="match status" value="1"/>
</dbReference>
<comment type="function">
    <text evidence="17">Catalyzes conversion of folates to polyglutamate derivatives allowing concentration of folate compounds in the cell and the intracellular retention of these cofactors, which are important substrates for most of the folate-dependent enzymes that are involved in one-carbon transfer reactions involved in purine, pyrimidine and amino acid synthesis.</text>
</comment>
<evidence type="ECO:0000256" key="14">
    <source>
        <dbReference type="ARBA" id="ARBA00023128"/>
    </source>
</evidence>
<dbReference type="EC" id="6.3.2.17" evidence="17"/>
<keyword evidence="8 17" id="KW-0436">Ligase</keyword>
<keyword evidence="6" id="KW-0963">Cytoplasm</keyword>
<comment type="pathway">
    <text evidence="4 17">Cofactor biosynthesis; tetrahydrofolylpolyglutamate biosynthesis.</text>
</comment>
<dbReference type="InterPro" id="IPR018109">
    <property type="entry name" value="Folylpolyglutamate_synth_CS"/>
</dbReference>
<evidence type="ECO:0000256" key="10">
    <source>
        <dbReference type="ARBA" id="ARBA00022741"/>
    </source>
</evidence>
<feature type="binding site" evidence="19">
    <location>
        <position position="111"/>
    </location>
    <ligand>
        <name>Mg(2+)</name>
        <dbReference type="ChEBI" id="CHEBI:18420"/>
        <label>1</label>
    </ligand>
</feature>
<evidence type="ECO:0000256" key="3">
    <source>
        <dbReference type="ARBA" id="ARBA00004496"/>
    </source>
</evidence>
<evidence type="ECO:0000256" key="12">
    <source>
        <dbReference type="ARBA" id="ARBA00022840"/>
    </source>
</evidence>
<comment type="caution">
    <text evidence="20">The sequence shown here is derived from an EMBL/GenBank/DDBJ whole genome shotgun (WGS) entry which is preliminary data.</text>
</comment>
<evidence type="ECO:0000256" key="11">
    <source>
        <dbReference type="ARBA" id="ARBA00022792"/>
    </source>
</evidence>
<evidence type="ECO:0000256" key="9">
    <source>
        <dbReference type="ARBA" id="ARBA00022723"/>
    </source>
</evidence>
<dbReference type="PROSITE" id="PS01011">
    <property type="entry name" value="FOLYLPOLYGLU_SYNT_1"/>
    <property type="match status" value="1"/>
</dbReference>
<dbReference type="InterPro" id="IPR001645">
    <property type="entry name" value="Folylpolyglutamate_synth"/>
</dbReference>
<dbReference type="SUPFAM" id="SSF53623">
    <property type="entry name" value="MurD-like peptide ligases, catalytic domain"/>
    <property type="match status" value="1"/>
</dbReference>
<organism evidence="20 21">
    <name type="scientific">Zophobas morio</name>
    <dbReference type="NCBI Taxonomy" id="2755281"/>
    <lineage>
        <taxon>Eukaryota</taxon>
        <taxon>Metazoa</taxon>
        <taxon>Ecdysozoa</taxon>
        <taxon>Arthropoda</taxon>
        <taxon>Hexapoda</taxon>
        <taxon>Insecta</taxon>
        <taxon>Pterygota</taxon>
        <taxon>Neoptera</taxon>
        <taxon>Endopterygota</taxon>
        <taxon>Coleoptera</taxon>
        <taxon>Polyphaga</taxon>
        <taxon>Cucujiformia</taxon>
        <taxon>Tenebrionidae</taxon>
        <taxon>Zophobas</taxon>
    </lineage>
</organism>
<evidence type="ECO:0000313" key="20">
    <source>
        <dbReference type="EMBL" id="KAJ3645720.1"/>
    </source>
</evidence>
<dbReference type="GO" id="GO:0005524">
    <property type="term" value="F:ATP binding"/>
    <property type="evidence" value="ECO:0007669"/>
    <property type="project" value="UniProtKB-KW"/>
</dbReference>
<keyword evidence="9 19" id="KW-0479">Metal-binding</keyword>
<keyword evidence="15" id="KW-0472">Membrane</keyword>
<dbReference type="GO" id="GO:0005743">
    <property type="term" value="C:mitochondrial inner membrane"/>
    <property type="evidence" value="ECO:0007669"/>
    <property type="project" value="UniProtKB-SubCell"/>
</dbReference>
<keyword evidence="10 18" id="KW-0547">Nucleotide-binding</keyword>
<evidence type="ECO:0000256" key="7">
    <source>
        <dbReference type="ARBA" id="ARBA00022563"/>
    </source>
</evidence>
<dbReference type="PANTHER" id="PTHR11136:SF5">
    <property type="entry name" value="FOLYLPOLYGLUTAMATE SYNTHASE, MITOCHONDRIAL"/>
    <property type="match status" value="1"/>
</dbReference>
<keyword evidence="21" id="KW-1185">Reference proteome</keyword>
<evidence type="ECO:0000313" key="21">
    <source>
        <dbReference type="Proteomes" id="UP001168821"/>
    </source>
</evidence>